<organism evidence="3 4">
    <name type="scientific">Panagrolaimus superbus</name>
    <dbReference type="NCBI Taxonomy" id="310955"/>
    <lineage>
        <taxon>Eukaryota</taxon>
        <taxon>Metazoa</taxon>
        <taxon>Ecdysozoa</taxon>
        <taxon>Nematoda</taxon>
        <taxon>Chromadorea</taxon>
        <taxon>Rhabditida</taxon>
        <taxon>Tylenchina</taxon>
        <taxon>Panagrolaimomorpha</taxon>
        <taxon>Panagrolaimoidea</taxon>
        <taxon>Panagrolaimidae</taxon>
        <taxon>Panagrolaimus</taxon>
    </lineage>
</organism>
<name>A0A914Z746_9BILA</name>
<dbReference type="AlphaFoldDB" id="A0A914Z746"/>
<dbReference type="InterPro" id="IPR039545">
    <property type="entry name" value="PGAP2"/>
</dbReference>
<accession>A0A914Z746</accession>
<proteinExistence type="predicted"/>
<dbReference type="PANTHER" id="PTHR12892:SF9">
    <property type="entry name" value="POST-GPI ATTACHMENT TO PROTEINS FACTOR 2-LIKE"/>
    <property type="match status" value="1"/>
</dbReference>
<dbReference type="GO" id="GO:0005789">
    <property type="term" value="C:endoplasmic reticulum membrane"/>
    <property type="evidence" value="ECO:0007669"/>
    <property type="project" value="TreeGrafter"/>
</dbReference>
<dbReference type="PANTHER" id="PTHR12892">
    <property type="entry name" value="FGF RECEPTOR ACTIVATING PROTEIN 1"/>
    <property type="match status" value="1"/>
</dbReference>
<feature type="transmembrane region" description="Helical" evidence="1">
    <location>
        <begin position="133"/>
        <end position="155"/>
    </location>
</feature>
<feature type="transmembrane region" description="Helical" evidence="1">
    <location>
        <begin position="232"/>
        <end position="259"/>
    </location>
</feature>
<dbReference type="GO" id="GO:0006506">
    <property type="term" value="P:GPI anchor biosynthetic process"/>
    <property type="evidence" value="ECO:0007669"/>
    <property type="project" value="TreeGrafter"/>
</dbReference>
<keyword evidence="1" id="KW-0812">Transmembrane</keyword>
<protein>
    <recommendedName>
        <fullName evidence="2">CWH43-like N-terminal domain-containing protein</fullName>
    </recommendedName>
</protein>
<dbReference type="WBParaSite" id="PSU_v2.g6074.t1">
    <property type="protein sequence ID" value="PSU_v2.g6074.t1"/>
    <property type="gene ID" value="PSU_v2.g6074"/>
</dbReference>
<evidence type="ECO:0000313" key="4">
    <source>
        <dbReference type="WBParaSite" id="PSU_v2.g6074.t1"/>
    </source>
</evidence>
<feature type="transmembrane region" description="Helical" evidence="1">
    <location>
        <begin position="91"/>
        <end position="112"/>
    </location>
</feature>
<feature type="transmembrane region" description="Helical" evidence="1">
    <location>
        <begin position="161"/>
        <end position="184"/>
    </location>
</feature>
<sequence length="287" mass="33374">MAESPQKVQSELQKGSVSFINGNSRFIELFKLTPTPVFLLGFLPPLSGAILSIAIALIFHNAEISNYNWQCGRARFPSLSRIINLPLERTIWQILIFSHIPIRVLEVFAGFIRFRRLFNVNIENQKSKRFYEFCRYIYLFVGLGEIFFLGALSIIGERENIKIHVIMFYLFGFCGIIFFISTTYCHRQSLYYIKPYGILSYRLKMFFMCCYIAAMPILVTAFLLYWKKCITLGYDIFAICEYLGVLFNIGFHGVTYFDVKDRLVLSIRMVEPLESSSTHEEEEETSS</sequence>
<keyword evidence="1" id="KW-1133">Transmembrane helix</keyword>
<dbReference type="Proteomes" id="UP000887577">
    <property type="component" value="Unplaced"/>
</dbReference>
<dbReference type="Pfam" id="PF10277">
    <property type="entry name" value="Frag1"/>
    <property type="match status" value="1"/>
</dbReference>
<evidence type="ECO:0000313" key="3">
    <source>
        <dbReference type="Proteomes" id="UP000887577"/>
    </source>
</evidence>
<reference evidence="4" key="1">
    <citation type="submission" date="2022-11" db="UniProtKB">
        <authorList>
            <consortium name="WormBaseParasite"/>
        </authorList>
    </citation>
    <scope>IDENTIFICATION</scope>
</reference>
<feature type="transmembrane region" description="Helical" evidence="1">
    <location>
        <begin position="37"/>
        <end position="59"/>
    </location>
</feature>
<feature type="domain" description="CWH43-like N-terminal" evidence="2">
    <location>
        <begin position="37"/>
        <end position="260"/>
    </location>
</feature>
<feature type="transmembrane region" description="Helical" evidence="1">
    <location>
        <begin position="205"/>
        <end position="226"/>
    </location>
</feature>
<dbReference type="GO" id="GO:0000139">
    <property type="term" value="C:Golgi membrane"/>
    <property type="evidence" value="ECO:0007669"/>
    <property type="project" value="InterPro"/>
</dbReference>
<dbReference type="InterPro" id="IPR019402">
    <property type="entry name" value="CWH43_N"/>
</dbReference>
<keyword evidence="3" id="KW-1185">Reference proteome</keyword>
<evidence type="ECO:0000259" key="2">
    <source>
        <dbReference type="Pfam" id="PF10277"/>
    </source>
</evidence>
<evidence type="ECO:0000256" key="1">
    <source>
        <dbReference type="SAM" id="Phobius"/>
    </source>
</evidence>
<keyword evidence="1" id="KW-0472">Membrane</keyword>